<evidence type="ECO:0000313" key="2">
    <source>
        <dbReference type="EMBL" id="KAF8668907.1"/>
    </source>
</evidence>
<evidence type="ECO:0000313" key="3">
    <source>
        <dbReference type="Proteomes" id="UP000636709"/>
    </source>
</evidence>
<feature type="compositionally biased region" description="Basic and acidic residues" evidence="1">
    <location>
        <begin position="42"/>
        <end position="51"/>
    </location>
</feature>
<reference evidence="2" key="1">
    <citation type="submission" date="2020-07" db="EMBL/GenBank/DDBJ databases">
        <title>Genome sequence and genetic diversity analysis of an under-domesticated orphan crop, white fonio (Digitaria exilis).</title>
        <authorList>
            <person name="Bennetzen J.L."/>
            <person name="Chen S."/>
            <person name="Ma X."/>
            <person name="Wang X."/>
            <person name="Yssel A.E.J."/>
            <person name="Chaluvadi S.R."/>
            <person name="Johnson M."/>
            <person name="Gangashetty P."/>
            <person name="Hamidou F."/>
            <person name="Sanogo M.D."/>
            <person name="Zwaenepoel A."/>
            <person name="Wallace J."/>
            <person name="Van De Peer Y."/>
            <person name="Van Deynze A."/>
        </authorList>
    </citation>
    <scope>NUCLEOTIDE SEQUENCE</scope>
    <source>
        <tissue evidence="2">Leaves</tissue>
    </source>
</reference>
<sequence>MPPRAIRGHPTAPGRPDLGFPTQAQTVSGGGCPADGRAFGRMSDRKGDAKAEVISHRQRRRLLFSKTDDVKGLISRRQQDEDVKGCEGFDFASAGKMEVEGSKVGQTEEPKSEVPLTSSEKDGEAKLKLEEGDSFITKKPKPEVPPRKMELDKCGAMTGTDDADDDALKLELIGPDDQPHWMAVKEFRCYWNNRWSGYYGSFEDTSEFLH</sequence>
<dbReference type="EMBL" id="JACEFO010002273">
    <property type="protein sequence ID" value="KAF8668907.1"/>
    <property type="molecule type" value="Genomic_DNA"/>
</dbReference>
<dbReference type="AlphaFoldDB" id="A0A835ASG6"/>
<protein>
    <submittedName>
        <fullName evidence="2">Uncharacterized protein</fullName>
    </submittedName>
</protein>
<name>A0A835ASG6_9POAL</name>
<dbReference type="Proteomes" id="UP000636709">
    <property type="component" value="Unassembled WGS sequence"/>
</dbReference>
<gene>
    <name evidence="2" type="ORF">HU200_052113</name>
</gene>
<comment type="caution">
    <text evidence="2">The sequence shown here is derived from an EMBL/GenBank/DDBJ whole genome shotgun (WGS) entry which is preliminary data.</text>
</comment>
<proteinExistence type="predicted"/>
<feature type="compositionally biased region" description="Basic and acidic residues" evidence="1">
    <location>
        <begin position="99"/>
        <end position="112"/>
    </location>
</feature>
<accession>A0A835ASG6</accession>
<evidence type="ECO:0000256" key="1">
    <source>
        <dbReference type="SAM" id="MobiDB-lite"/>
    </source>
</evidence>
<organism evidence="2 3">
    <name type="scientific">Digitaria exilis</name>
    <dbReference type="NCBI Taxonomy" id="1010633"/>
    <lineage>
        <taxon>Eukaryota</taxon>
        <taxon>Viridiplantae</taxon>
        <taxon>Streptophyta</taxon>
        <taxon>Embryophyta</taxon>
        <taxon>Tracheophyta</taxon>
        <taxon>Spermatophyta</taxon>
        <taxon>Magnoliopsida</taxon>
        <taxon>Liliopsida</taxon>
        <taxon>Poales</taxon>
        <taxon>Poaceae</taxon>
        <taxon>PACMAD clade</taxon>
        <taxon>Panicoideae</taxon>
        <taxon>Panicodae</taxon>
        <taxon>Paniceae</taxon>
        <taxon>Anthephorinae</taxon>
        <taxon>Digitaria</taxon>
    </lineage>
</organism>
<keyword evidence="3" id="KW-1185">Reference proteome</keyword>
<feature type="region of interest" description="Disordered" evidence="1">
    <location>
        <begin position="99"/>
        <end position="122"/>
    </location>
</feature>
<dbReference type="PROSITE" id="PS51257">
    <property type="entry name" value="PROKAR_LIPOPROTEIN"/>
    <property type="match status" value="1"/>
</dbReference>
<feature type="region of interest" description="Disordered" evidence="1">
    <location>
        <begin position="1"/>
        <end position="51"/>
    </location>
</feature>